<proteinExistence type="predicted"/>
<evidence type="ECO:0000256" key="1">
    <source>
        <dbReference type="SAM" id="MobiDB-lite"/>
    </source>
</evidence>
<gene>
    <name evidence="2" type="ORF">Tci_875017</name>
</gene>
<comment type="caution">
    <text evidence="2">The sequence shown here is derived from an EMBL/GenBank/DDBJ whole genome shotgun (WGS) entry which is preliminary data.</text>
</comment>
<organism evidence="2">
    <name type="scientific">Tanacetum cinerariifolium</name>
    <name type="common">Dalmatian daisy</name>
    <name type="synonym">Chrysanthemum cinerariifolium</name>
    <dbReference type="NCBI Taxonomy" id="118510"/>
    <lineage>
        <taxon>Eukaryota</taxon>
        <taxon>Viridiplantae</taxon>
        <taxon>Streptophyta</taxon>
        <taxon>Embryophyta</taxon>
        <taxon>Tracheophyta</taxon>
        <taxon>Spermatophyta</taxon>
        <taxon>Magnoliopsida</taxon>
        <taxon>eudicotyledons</taxon>
        <taxon>Gunneridae</taxon>
        <taxon>Pentapetalae</taxon>
        <taxon>asterids</taxon>
        <taxon>campanulids</taxon>
        <taxon>Asterales</taxon>
        <taxon>Asteraceae</taxon>
        <taxon>Asteroideae</taxon>
        <taxon>Anthemideae</taxon>
        <taxon>Anthemidinae</taxon>
        <taxon>Tanacetum</taxon>
    </lineage>
</organism>
<feature type="non-terminal residue" evidence="2">
    <location>
        <position position="1"/>
    </location>
</feature>
<dbReference type="AlphaFoldDB" id="A0A699T109"/>
<protein>
    <submittedName>
        <fullName evidence="2">Uncharacterized protein</fullName>
    </submittedName>
</protein>
<feature type="compositionally biased region" description="Polar residues" evidence="1">
    <location>
        <begin position="10"/>
        <end position="20"/>
    </location>
</feature>
<accession>A0A699T109</accession>
<evidence type="ECO:0000313" key="2">
    <source>
        <dbReference type="EMBL" id="GFD03048.1"/>
    </source>
</evidence>
<feature type="region of interest" description="Disordered" evidence="1">
    <location>
        <begin position="1"/>
        <end position="20"/>
    </location>
</feature>
<dbReference type="EMBL" id="BKCJ011202271">
    <property type="protein sequence ID" value="GFD03048.1"/>
    <property type="molecule type" value="Genomic_DNA"/>
</dbReference>
<sequence length="41" mass="4615">YEEYFEEKTPNVSTSDNFVVPNTPNDTFSSTTIIIDADDTP</sequence>
<name>A0A699T109_TANCI</name>
<reference evidence="2" key="1">
    <citation type="journal article" date="2019" name="Sci. Rep.">
        <title>Draft genome of Tanacetum cinerariifolium, the natural source of mosquito coil.</title>
        <authorList>
            <person name="Yamashiro T."/>
            <person name="Shiraishi A."/>
            <person name="Satake H."/>
            <person name="Nakayama K."/>
        </authorList>
    </citation>
    <scope>NUCLEOTIDE SEQUENCE</scope>
</reference>